<comment type="subcellular location">
    <subcellularLocation>
        <location evidence="4">Cell membrane</location>
        <topology evidence="4">Multi-pass membrane protein</topology>
    </subcellularLocation>
</comment>
<feature type="transmembrane region" description="Helical" evidence="24">
    <location>
        <begin position="700"/>
        <end position="722"/>
    </location>
</feature>
<evidence type="ECO:0000256" key="5">
    <source>
        <dbReference type="ARBA" id="ARBA00012438"/>
    </source>
</evidence>
<evidence type="ECO:0000256" key="13">
    <source>
        <dbReference type="ARBA" id="ARBA00022840"/>
    </source>
</evidence>
<evidence type="ECO:0000256" key="10">
    <source>
        <dbReference type="ARBA" id="ARBA00022741"/>
    </source>
</evidence>
<keyword evidence="13" id="KW-0067">ATP-binding</keyword>
<keyword evidence="17" id="KW-0902">Two-component regulatory system</keyword>
<feature type="transmembrane region" description="Helical" evidence="24">
    <location>
        <begin position="581"/>
        <end position="603"/>
    </location>
</feature>
<dbReference type="SMART" id="SM00304">
    <property type="entry name" value="HAMP"/>
    <property type="match status" value="1"/>
</dbReference>
<evidence type="ECO:0000256" key="2">
    <source>
        <dbReference type="ARBA" id="ARBA00001936"/>
    </source>
</evidence>
<evidence type="ECO:0000256" key="4">
    <source>
        <dbReference type="ARBA" id="ARBA00004651"/>
    </source>
</evidence>
<keyword evidence="11" id="KW-0418">Kinase</keyword>
<dbReference type="InterPro" id="IPR003594">
    <property type="entry name" value="HATPase_dom"/>
</dbReference>
<evidence type="ECO:0000256" key="23">
    <source>
        <dbReference type="SAM" id="MobiDB-lite"/>
    </source>
</evidence>
<evidence type="ECO:0000256" key="19">
    <source>
        <dbReference type="ARBA" id="ARBA00023026"/>
    </source>
</evidence>
<dbReference type="PANTHER" id="PTHR44936:SF9">
    <property type="entry name" value="SENSOR PROTEIN CREC"/>
    <property type="match status" value="1"/>
</dbReference>
<dbReference type="SUPFAM" id="SSF55874">
    <property type="entry name" value="ATPase domain of HSP90 chaperone/DNA topoisomerase II/histidine kinase"/>
    <property type="match status" value="1"/>
</dbReference>
<evidence type="ECO:0000256" key="9">
    <source>
        <dbReference type="ARBA" id="ARBA00022692"/>
    </source>
</evidence>
<dbReference type="Pfam" id="PF02518">
    <property type="entry name" value="HATPase_c"/>
    <property type="match status" value="1"/>
</dbReference>
<gene>
    <name evidence="27" type="ORF">GCM10022262_05430</name>
</gene>
<dbReference type="SUPFAM" id="SSF47384">
    <property type="entry name" value="Homodimeric domain of signal transducing histidine kinase"/>
    <property type="match status" value="1"/>
</dbReference>
<feature type="region of interest" description="Disordered" evidence="23">
    <location>
        <begin position="330"/>
        <end position="385"/>
    </location>
</feature>
<evidence type="ECO:0000313" key="28">
    <source>
        <dbReference type="Proteomes" id="UP001499841"/>
    </source>
</evidence>
<proteinExistence type="predicted"/>
<evidence type="ECO:0000256" key="21">
    <source>
        <dbReference type="ARBA" id="ARBA00040454"/>
    </source>
</evidence>
<dbReference type="Pfam" id="PF13687">
    <property type="entry name" value="DUF4153"/>
    <property type="match status" value="1"/>
</dbReference>
<feature type="transmembrane region" description="Helical" evidence="24">
    <location>
        <begin position="536"/>
        <end position="561"/>
    </location>
</feature>
<evidence type="ECO:0000256" key="1">
    <source>
        <dbReference type="ARBA" id="ARBA00000085"/>
    </source>
</evidence>
<evidence type="ECO:0000256" key="8">
    <source>
        <dbReference type="ARBA" id="ARBA00022679"/>
    </source>
</evidence>
<evidence type="ECO:0000256" key="24">
    <source>
        <dbReference type="SAM" id="Phobius"/>
    </source>
</evidence>
<feature type="domain" description="Histidine kinase" evidence="25">
    <location>
        <begin position="124"/>
        <end position="333"/>
    </location>
</feature>
<evidence type="ECO:0000256" key="15">
    <source>
        <dbReference type="ARBA" id="ARBA00022912"/>
    </source>
</evidence>
<dbReference type="Gene3D" id="1.10.287.130">
    <property type="match status" value="1"/>
</dbReference>
<feature type="domain" description="HAMP" evidence="26">
    <location>
        <begin position="64"/>
        <end position="116"/>
    </location>
</feature>
<dbReference type="Gene3D" id="6.10.340.10">
    <property type="match status" value="1"/>
</dbReference>
<evidence type="ECO:0000256" key="22">
    <source>
        <dbReference type="ARBA" id="ARBA00041776"/>
    </source>
</evidence>
<feature type="transmembrane region" description="Helical" evidence="24">
    <location>
        <begin position="45"/>
        <end position="63"/>
    </location>
</feature>
<keyword evidence="10" id="KW-0547">Nucleotide-binding</keyword>
<dbReference type="InterPro" id="IPR005467">
    <property type="entry name" value="His_kinase_dom"/>
</dbReference>
<sequence>MAPRRDRPLDGIGSVKVKFGVLVGLSIVAAALVSEIGDRAGVPPWLTVPVTVAAALAVTQWLARGMTSPLREMTHAAARMATGDYSTRVTATSADEVGTLARAFNTMAVDLATADQQRRELVATVSHELRTPLAAQRALLENLVDGVVRPDDAALGSALAQSERLSDLVADLLDLSRLDGGATTLALGPVVVADLVDSAVAEARIARDVRFVTTVSPGLVVRGDAARLAQVVVNLLDNAARHSPAGGEVAVRAGEQPAGEWFLEVDDDGPGIPPERAQQVFSRYWTADEGGGTGLGLAIARWICELHGGSIAALPPLADGRGARVRVVLPRDPQPPATADPEEPTMTAPASPAVPGPPARPPLPDPLPQPLPRPLPRPLPAGDGARAARTTLTESIFGVLWPEEGPRTAPLQLFGALAVGTFAAAVLPERPLGLGLLLVLLLGGALVLRSSVRRARPWTLFSAFLCLGLGSLVVLRAAEWLAVLGMLVAAVLVTTALTGARRLVPMVAAAAAWVLAAVRGLPLLGRTLTATSSHRLLWPVLRTAAVSLAALVVFGGLFASGDAIFGSWVAALMPDLAWDSLILRSFVLVVVAGVVLTGCYVALNPPRVERLGLPEPRPVARPWEWLVPVGGVVVVLAAFVTAQASATWGGHDYVRRVTGLSYADYVHQGFGQLTVATALTLATVAVAVRKAPRATPRDRLLLRLVLGALCLLTLVVVASALFRMSVYQQAFGYTVLRVLVDAFELWLGLVVVLVMVAGWRWSAAWLPRAALASGAAFLLAIGLANPEAWVARQNIERYEETGKIDTHYLATLGPDATPAIVEGLPASLARCAVGVPDGARTGDLLSWNLGRERAAGLTPAGGADRTGCP</sequence>
<evidence type="ECO:0000256" key="18">
    <source>
        <dbReference type="ARBA" id="ARBA00023016"/>
    </source>
</evidence>
<feature type="transmembrane region" description="Helical" evidence="24">
    <location>
        <begin position="432"/>
        <end position="452"/>
    </location>
</feature>
<dbReference type="Pfam" id="PF00512">
    <property type="entry name" value="HisKA"/>
    <property type="match status" value="1"/>
</dbReference>
<feature type="transmembrane region" description="Helical" evidence="24">
    <location>
        <begin position="503"/>
        <end position="524"/>
    </location>
</feature>
<keyword evidence="8" id="KW-0808">Transferase</keyword>
<keyword evidence="20" id="KW-0464">Manganese</keyword>
<keyword evidence="24" id="KW-0472">Membrane</keyword>
<feature type="transmembrane region" description="Helical" evidence="24">
    <location>
        <begin position="734"/>
        <end position="758"/>
    </location>
</feature>
<reference evidence="28" key="1">
    <citation type="journal article" date="2019" name="Int. J. Syst. Evol. Microbiol.">
        <title>The Global Catalogue of Microorganisms (GCM) 10K type strain sequencing project: providing services to taxonomists for standard genome sequencing and annotation.</title>
        <authorList>
            <consortium name="The Broad Institute Genomics Platform"/>
            <consortium name="The Broad Institute Genome Sequencing Center for Infectious Disease"/>
            <person name="Wu L."/>
            <person name="Ma J."/>
        </authorList>
    </citation>
    <scope>NUCLEOTIDE SEQUENCE [LARGE SCALE GENOMIC DNA]</scope>
    <source>
        <strain evidence="28">JCM 17459</strain>
    </source>
</reference>
<evidence type="ECO:0000256" key="6">
    <source>
        <dbReference type="ARBA" id="ARBA00022475"/>
    </source>
</evidence>
<dbReference type="InterPro" id="IPR036097">
    <property type="entry name" value="HisK_dim/P_sf"/>
</dbReference>
<dbReference type="Proteomes" id="UP001499841">
    <property type="component" value="Unassembled WGS sequence"/>
</dbReference>
<evidence type="ECO:0000259" key="26">
    <source>
        <dbReference type="PROSITE" id="PS50885"/>
    </source>
</evidence>
<name>A0ABP8EQI0_9MICO</name>
<dbReference type="SMART" id="SM00387">
    <property type="entry name" value="HATPase_c"/>
    <property type="match status" value="1"/>
</dbReference>
<dbReference type="EMBL" id="BAABBA010000002">
    <property type="protein sequence ID" value="GAA4286184.1"/>
    <property type="molecule type" value="Genomic_DNA"/>
</dbReference>
<keyword evidence="28" id="KW-1185">Reference proteome</keyword>
<feature type="transmembrane region" description="Helical" evidence="24">
    <location>
        <begin position="665"/>
        <end position="688"/>
    </location>
</feature>
<dbReference type="PROSITE" id="PS50109">
    <property type="entry name" value="HIS_KIN"/>
    <property type="match status" value="1"/>
</dbReference>
<comment type="cofactor">
    <cofactor evidence="3">
        <name>Mg(2+)</name>
        <dbReference type="ChEBI" id="CHEBI:18420"/>
    </cofactor>
</comment>
<dbReference type="PROSITE" id="PS50885">
    <property type="entry name" value="HAMP"/>
    <property type="match status" value="1"/>
</dbReference>
<keyword evidence="12" id="KW-0378">Hydrolase</keyword>
<comment type="cofactor">
    <cofactor evidence="2">
        <name>Mn(2+)</name>
        <dbReference type="ChEBI" id="CHEBI:29035"/>
    </cofactor>
</comment>
<evidence type="ECO:0000259" key="25">
    <source>
        <dbReference type="PROSITE" id="PS50109"/>
    </source>
</evidence>
<evidence type="ECO:0000256" key="20">
    <source>
        <dbReference type="ARBA" id="ARBA00023211"/>
    </source>
</evidence>
<organism evidence="27 28">
    <name type="scientific">Georgenia daeguensis</name>
    <dbReference type="NCBI Taxonomy" id="908355"/>
    <lineage>
        <taxon>Bacteria</taxon>
        <taxon>Bacillati</taxon>
        <taxon>Actinomycetota</taxon>
        <taxon>Actinomycetes</taxon>
        <taxon>Micrococcales</taxon>
        <taxon>Bogoriellaceae</taxon>
        <taxon>Georgenia</taxon>
    </lineage>
</organism>
<dbReference type="InterPro" id="IPR050980">
    <property type="entry name" value="2C_sensor_his_kinase"/>
</dbReference>
<dbReference type="EC" id="2.7.13.3" evidence="5"/>
<evidence type="ECO:0000256" key="17">
    <source>
        <dbReference type="ARBA" id="ARBA00023012"/>
    </source>
</evidence>
<dbReference type="SUPFAM" id="SSF158472">
    <property type="entry name" value="HAMP domain-like"/>
    <property type="match status" value="1"/>
</dbReference>
<dbReference type="Pfam" id="PF00672">
    <property type="entry name" value="HAMP"/>
    <property type="match status" value="1"/>
</dbReference>
<keyword evidence="15" id="KW-0904">Protein phosphatase</keyword>
<dbReference type="InterPro" id="IPR003661">
    <property type="entry name" value="HisK_dim/P_dom"/>
</dbReference>
<keyword evidence="18" id="KW-0346">Stress response</keyword>
<accession>A0ABP8EQI0</accession>
<dbReference type="InterPro" id="IPR004358">
    <property type="entry name" value="Sig_transdc_His_kin-like_C"/>
</dbReference>
<evidence type="ECO:0000256" key="7">
    <source>
        <dbReference type="ARBA" id="ARBA00022553"/>
    </source>
</evidence>
<evidence type="ECO:0000256" key="11">
    <source>
        <dbReference type="ARBA" id="ARBA00022777"/>
    </source>
</evidence>
<dbReference type="PANTHER" id="PTHR44936">
    <property type="entry name" value="SENSOR PROTEIN CREC"/>
    <property type="match status" value="1"/>
</dbReference>
<feature type="transmembrane region" description="Helical" evidence="24">
    <location>
        <begin position="480"/>
        <end position="497"/>
    </location>
</feature>
<dbReference type="CDD" id="cd00075">
    <property type="entry name" value="HATPase"/>
    <property type="match status" value="1"/>
</dbReference>
<dbReference type="PRINTS" id="PR00344">
    <property type="entry name" value="BCTRLSENSOR"/>
</dbReference>
<evidence type="ECO:0000256" key="12">
    <source>
        <dbReference type="ARBA" id="ARBA00022801"/>
    </source>
</evidence>
<keyword evidence="6" id="KW-1003">Cell membrane</keyword>
<dbReference type="InterPro" id="IPR025291">
    <property type="entry name" value="DUF4153"/>
</dbReference>
<dbReference type="InterPro" id="IPR036890">
    <property type="entry name" value="HATPase_C_sf"/>
</dbReference>
<feature type="compositionally biased region" description="Pro residues" evidence="23">
    <location>
        <begin position="352"/>
        <end position="379"/>
    </location>
</feature>
<dbReference type="InterPro" id="IPR003660">
    <property type="entry name" value="HAMP_dom"/>
</dbReference>
<keyword evidence="9 24" id="KW-0812">Transmembrane</keyword>
<keyword evidence="14" id="KW-0460">Magnesium</keyword>
<keyword evidence="16 24" id="KW-1133">Transmembrane helix</keyword>
<evidence type="ECO:0000313" key="27">
    <source>
        <dbReference type="EMBL" id="GAA4286184.1"/>
    </source>
</evidence>
<keyword evidence="19" id="KW-0843">Virulence</keyword>
<dbReference type="CDD" id="cd00082">
    <property type="entry name" value="HisKA"/>
    <property type="match status" value="1"/>
</dbReference>
<feature type="transmembrane region" description="Helical" evidence="24">
    <location>
        <begin position="458"/>
        <end position="475"/>
    </location>
</feature>
<keyword evidence="7" id="KW-0597">Phosphoprotein</keyword>
<comment type="catalytic activity">
    <reaction evidence="1">
        <text>ATP + protein L-histidine = ADP + protein N-phospho-L-histidine.</text>
        <dbReference type="EC" id="2.7.13.3"/>
    </reaction>
</comment>
<feature type="transmembrane region" description="Helical" evidence="24">
    <location>
        <begin position="765"/>
        <end position="784"/>
    </location>
</feature>
<dbReference type="SMART" id="SM00388">
    <property type="entry name" value="HisKA"/>
    <property type="match status" value="1"/>
</dbReference>
<evidence type="ECO:0000256" key="3">
    <source>
        <dbReference type="ARBA" id="ARBA00001946"/>
    </source>
</evidence>
<evidence type="ECO:0000256" key="14">
    <source>
        <dbReference type="ARBA" id="ARBA00022842"/>
    </source>
</evidence>
<comment type="caution">
    <text evidence="27">The sequence shown here is derived from an EMBL/GenBank/DDBJ whole genome shotgun (WGS) entry which is preliminary data.</text>
</comment>
<evidence type="ECO:0000256" key="16">
    <source>
        <dbReference type="ARBA" id="ARBA00022989"/>
    </source>
</evidence>
<feature type="transmembrane region" description="Helical" evidence="24">
    <location>
        <begin position="12"/>
        <end position="33"/>
    </location>
</feature>
<dbReference type="Gene3D" id="3.30.565.10">
    <property type="entry name" value="Histidine kinase-like ATPase, C-terminal domain"/>
    <property type="match status" value="1"/>
</dbReference>
<feature type="transmembrane region" description="Helical" evidence="24">
    <location>
        <begin position="623"/>
        <end position="645"/>
    </location>
</feature>
<dbReference type="CDD" id="cd06225">
    <property type="entry name" value="HAMP"/>
    <property type="match status" value="1"/>
</dbReference>
<protein>
    <recommendedName>
        <fullName evidence="21">Signal transduction histidine-protein kinase/phosphatase MprB</fullName>
        <ecNumber evidence="5">2.7.13.3</ecNumber>
    </recommendedName>
    <alternativeName>
        <fullName evidence="22">Mycobacterial persistence regulator B</fullName>
    </alternativeName>
</protein>